<dbReference type="Gene3D" id="2.60.210.10">
    <property type="entry name" value="Apoptosis, Tumor Necrosis Factor Receptor Associated Protein 2, Chain A"/>
    <property type="match status" value="2"/>
</dbReference>
<evidence type="ECO:0000259" key="2">
    <source>
        <dbReference type="PROSITE" id="PS50144"/>
    </source>
</evidence>
<dbReference type="CDD" id="cd18186">
    <property type="entry name" value="BTB_POZ_ZBTB_KLHL-like"/>
    <property type="match status" value="1"/>
</dbReference>
<dbReference type="Proteomes" id="UP000499080">
    <property type="component" value="Unassembled WGS sequence"/>
</dbReference>
<dbReference type="Pfam" id="PF22486">
    <property type="entry name" value="MATH_2"/>
    <property type="match status" value="1"/>
</dbReference>
<sequence length="508" mass="59100">MNNERSEYFFFWFVENYSYCWHKNGEKLDSPNFTIDELEGRIWNLRLYPRGKNDEDEGHISLSLIRRLEDDEPENVSIKYELSFLAADGSAFCCEKSEDEFKKGKGYVYGKFLKIDKILLRRNSDYLPEDILTVRCKIWKGEGKVQSIGQSSARSRIRIEKISFLNVVENFSALQLNVKQTTKIPSHLKNGRFIKISLYLTEEKMIMIEMILADTNQILCKCEFSLLDQSGNVIECGGTDNRFDAARKSIHILPLSLTREAVLNRKSEYLPDDKLSLVCECTFSSGIEFQTTEETLNEIPLALIKQKRNYIPRNIIYKATEKLPTYPNGLEDIKTLYMNQCLTDVEVRTETKSFPAHKIVLCARSPVFKSMMTNDMKEKKTNCIRVDDLENDIVQQLLFFLYSDNIENLQWESATQLYYAADKYQIGKLKEVCSSFLVENLTSTNVVELLLLADTHSDNDLKKSVEDFILEHEEQIFVSNEWEMLMETNPLLVMRTMQLKHKRKSEVN</sequence>
<gene>
    <name evidence="3" type="primary">spop_158</name>
    <name evidence="3" type="ORF">AVEN_10497_1</name>
</gene>
<dbReference type="SUPFAM" id="SSF54695">
    <property type="entry name" value="POZ domain"/>
    <property type="match status" value="1"/>
</dbReference>
<dbReference type="InterPro" id="IPR002083">
    <property type="entry name" value="MATH/TRAF_dom"/>
</dbReference>
<dbReference type="Pfam" id="PF00651">
    <property type="entry name" value="BTB"/>
    <property type="match status" value="1"/>
</dbReference>
<reference evidence="3 4" key="1">
    <citation type="journal article" date="2019" name="Sci. Rep.">
        <title>Orb-weaving spider Araneus ventricosus genome elucidates the spidroin gene catalogue.</title>
        <authorList>
            <person name="Kono N."/>
            <person name="Nakamura H."/>
            <person name="Ohtoshi R."/>
            <person name="Moran D.A.P."/>
            <person name="Shinohara A."/>
            <person name="Yoshida Y."/>
            <person name="Fujiwara M."/>
            <person name="Mori M."/>
            <person name="Tomita M."/>
            <person name="Arakawa K."/>
        </authorList>
    </citation>
    <scope>NUCLEOTIDE SEQUENCE [LARGE SCALE GENOMIC DNA]</scope>
</reference>
<dbReference type="SMART" id="SM00225">
    <property type="entry name" value="BTB"/>
    <property type="match status" value="1"/>
</dbReference>
<feature type="domain" description="BTB" evidence="1">
    <location>
        <begin position="343"/>
        <end position="410"/>
    </location>
</feature>
<dbReference type="EMBL" id="BGPR01003482">
    <property type="protein sequence ID" value="GBM88660.1"/>
    <property type="molecule type" value="Genomic_DNA"/>
</dbReference>
<evidence type="ECO:0000259" key="1">
    <source>
        <dbReference type="PROSITE" id="PS50097"/>
    </source>
</evidence>
<dbReference type="SUPFAM" id="SSF49599">
    <property type="entry name" value="TRAF domain-like"/>
    <property type="match status" value="2"/>
</dbReference>
<accession>A0A4Y2JF06</accession>
<dbReference type="PROSITE" id="PS50097">
    <property type="entry name" value="BTB"/>
    <property type="match status" value="1"/>
</dbReference>
<name>A0A4Y2JF06_ARAVE</name>
<dbReference type="PANTHER" id="PTHR24413">
    <property type="entry name" value="SPECKLE-TYPE POZ PROTEIN"/>
    <property type="match status" value="1"/>
</dbReference>
<dbReference type="Gene3D" id="3.30.710.10">
    <property type="entry name" value="Potassium Channel Kv1.1, Chain A"/>
    <property type="match status" value="1"/>
</dbReference>
<dbReference type="InterPro" id="IPR000210">
    <property type="entry name" value="BTB/POZ_dom"/>
</dbReference>
<protein>
    <submittedName>
        <fullName evidence="3">Speckle-type POZ protein</fullName>
    </submittedName>
</protein>
<evidence type="ECO:0000313" key="3">
    <source>
        <dbReference type="EMBL" id="GBM88660.1"/>
    </source>
</evidence>
<dbReference type="InterPro" id="IPR008974">
    <property type="entry name" value="TRAF-like"/>
</dbReference>
<comment type="caution">
    <text evidence="3">The sequence shown here is derived from an EMBL/GenBank/DDBJ whole genome shotgun (WGS) entry which is preliminary data.</text>
</comment>
<organism evidence="3 4">
    <name type="scientific">Araneus ventricosus</name>
    <name type="common">Orbweaver spider</name>
    <name type="synonym">Epeira ventricosa</name>
    <dbReference type="NCBI Taxonomy" id="182803"/>
    <lineage>
        <taxon>Eukaryota</taxon>
        <taxon>Metazoa</taxon>
        <taxon>Ecdysozoa</taxon>
        <taxon>Arthropoda</taxon>
        <taxon>Chelicerata</taxon>
        <taxon>Arachnida</taxon>
        <taxon>Araneae</taxon>
        <taxon>Araneomorphae</taxon>
        <taxon>Entelegynae</taxon>
        <taxon>Araneoidea</taxon>
        <taxon>Araneidae</taxon>
        <taxon>Araneus</taxon>
    </lineage>
</organism>
<feature type="domain" description="MATH" evidence="2">
    <location>
        <begin position="7"/>
        <end position="138"/>
    </location>
</feature>
<dbReference type="PROSITE" id="PS50144">
    <property type="entry name" value="MATH"/>
    <property type="match status" value="1"/>
</dbReference>
<dbReference type="Gene3D" id="1.25.40.420">
    <property type="match status" value="1"/>
</dbReference>
<dbReference type="OrthoDB" id="6500957at2759"/>
<dbReference type="GO" id="GO:0030163">
    <property type="term" value="P:protein catabolic process"/>
    <property type="evidence" value="ECO:0007669"/>
    <property type="project" value="UniProtKB-ARBA"/>
</dbReference>
<dbReference type="AlphaFoldDB" id="A0A4Y2JF06"/>
<dbReference type="InterPro" id="IPR011333">
    <property type="entry name" value="SKP1/BTB/POZ_sf"/>
</dbReference>
<proteinExistence type="predicted"/>
<evidence type="ECO:0000313" key="4">
    <source>
        <dbReference type="Proteomes" id="UP000499080"/>
    </source>
</evidence>
<keyword evidence="4" id="KW-1185">Reference proteome</keyword>